<accession>A0A0S6UEA5</accession>
<dbReference type="GO" id="GO:0032259">
    <property type="term" value="P:methylation"/>
    <property type="evidence" value="ECO:0007669"/>
    <property type="project" value="UniProtKB-KW"/>
</dbReference>
<evidence type="ECO:0000313" key="1">
    <source>
        <dbReference type="EMBL" id="GAF25836.1"/>
    </source>
</evidence>
<dbReference type="RefSeq" id="WP_025773650.1">
    <property type="nucleotide sequence ID" value="NZ_DF238840.1"/>
</dbReference>
<sequence length="97" mass="11313">MARELFLKNYMEDCVWELLDQVLKRDPEACRCDTCRYDIVALALNQLPPRYVVREQGAIYSKIAMLEAQHRADIYSALTRALMIVKKAPRHGQEDRS</sequence>
<dbReference type="GO" id="GO:0008168">
    <property type="term" value="F:methyltransferase activity"/>
    <property type="evidence" value="ECO:0007669"/>
    <property type="project" value="UniProtKB-KW"/>
</dbReference>
<reference evidence="1" key="1">
    <citation type="journal article" date="2014" name="Gene">
        <title>Genome-guided analysis of transformation efficiency and carbon dioxide assimilation by Moorella thermoacetica Y72.</title>
        <authorList>
            <person name="Tsukahara K."/>
            <person name="Kita A."/>
            <person name="Nakashimada Y."/>
            <person name="Hoshino T."/>
            <person name="Murakami K."/>
        </authorList>
    </citation>
    <scope>NUCLEOTIDE SEQUENCE [LARGE SCALE GENOMIC DNA]</scope>
    <source>
        <strain evidence="1">Y72</strain>
    </source>
</reference>
<protein>
    <submittedName>
        <fullName evidence="1">Predicted SAM-dependent methyltransferase</fullName>
    </submittedName>
</protein>
<dbReference type="Pfam" id="PF10719">
    <property type="entry name" value="ComFB"/>
    <property type="match status" value="1"/>
</dbReference>
<keyword evidence="1" id="KW-0808">Transferase</keyword>
<organism evidence="1">
    <name type="scientific">Moorella thermoacetica Y72</name>
    <dbReference type="NCBI Taxonomy" id="1325331"/>
    <lineage>
        <taxon>Bacteria</taxon>
        <taxon>Bacillati</taxon>
        <taxon>Bacillota</taxon>
        <taxon>Clostridia</taxon>
        <taxon>Neomoorellales</taxon>
        <taxon>Neomoorellaceae</taxon>
        <taxon>Neomoorella</taxon>
    </lineage>
</organism>
<name>A0A0S6UEA5_NEOTH</name>
<dbReference type="AlphaFoldDB" id="A0A0S6UEA5"/>
<gene>
    <name evidence="1" type="ORF">MTY_1173</name>
</gene>
<proteinExistence type="predicted"/>
<dbReference type="EMBL" id="DF238840">
    <property type="protein sequence ID" value="GAF25836.1"/>
    <property type="molecule type" value="Genomic_DNA"/>
</dbReference>
<dbReference type="InterPro" id="IPR019657">
    <property type="entry name" value="ComFB"/>
</dbReference>
<keyword evidence="1" id="KW-0489">Methyltransferase</keyword>
<dbReference type="Proteomes" id="UP000063718">
    <property type="component" value="Unassembled WGS sequence"/>
</dbReference>